<proteinExistence type="predicted"/>
<feature type="chain" id="PRO_5045994655" evidence="1">
    <location>
        <begin position="25"/>
        <end position="154"/>
    </location>
</feature>
<name>A0ABS9CF32_9BACT</name>
<evidence type="ECO:0000313" key="3">
    <source>
        <dbReference type="Proteomes" id="UP001200470"/>
    </source>
</evidence>
<accession>A0ABS9CF32</accession>
<evidence type="ECO:0000256" key="1">
    <source>
        <dbReference type="SAM" id="SignalP"/>
    </source>
</evidence>
<keyword evidence="3" id="KW-1185">Reference proteome</keyword>
<comment type="caution">
    <text evidence="2">The sequence shown here is derived from an EMBL/GenBank/DDBJ whole genome shotgun (WGS) entry which is preliminary data.</text>
</comment>
<dbReference type="PROSITE" id="PS51257">
    <property type="entry name" value="PROKAR_LIPOPROTEIN"/>
    <property type="match status" value="1"/>
</dbReference>
<sequence length="154" mass="16852">MKIMKYVAAAFAAVAMTLSFSSCSRDLDPDVDSMGWYRCEVTLDNQGSLSEEGVAAFEDAVNAAYGLEHGATHYFSHCTKAYMESNYNATVALSNDKNEIFTKIIAPVVASQGVSDFTVKFAFEEQITSKNAEGEEVKTVKELKSVIYKASDLK</sequence>
<keyword evidence="1" id="KW-0732">Signal</keyword>
<reference evidence="2 3" key="1">
    <citation type="submission" date="2020-12" db="EMBL/GenBank/DDBJ databases">
        <title>Whole genome sequences of gut porcine anaerobes.</title>
        <authorList>
            <person name="Kubasova T."/>
            <person name="Jahodarova E."/>
            <person name="Rychlik I."/>
        </authorList>
    </citation>
    <scope>NUCLEOTIDE SEQUENCE [LARGE SCALE GENOMIC DNA]</scope>
    <source>
        <strain evidence="2 3">An925</strain>
    </source>
</reference>
<dbReference type="RefSeq" id="WP_144007300.1">
    <property type="nucleotide sequence ID" value="NZ_JADYTN010000011.1"/>
</dbReference>
<organism evidence="2 3">
    <name type="scientific">Xylanibacter brevis</name>
    <dbReference type="NCBI Taxonomy" id="83231"/>
    <lineage>
        <taxon>Bacteria</taxon>
        <taxon>Pseudomonadati</taxon>
        <taxon>Bacteroidota</taxon>
        <taxon>Bacteroidia</taxon>
        <taxon>Bacteroidales</taxon>
        <taxon>Prevotellaceae</taxon>
        <taxon>Xylanibacter</taxon>
    </lineage>
</organism>
<evidence type="ECO:0000313" key="2">
    <source>
        <dbReference type="EMBL" id="MCF2563693.1"/>
    </source>
</evidence>
<protein>
    <submittedName>
        <fullName evidence="2">Uncharacterized protein</fullName>
    </submittedName>
</protein>
<feature type="signal peptide" evidence="1">
    <location>
        <begin position="1"/>
        <end position="24"/>
    </location>
</feature>
<dbReference type="EMBL" id="JADYTN010000011">
    <property type="protein sequence ID" value="MCF2563693.1"/>
    <property type="molecule type" value="Genomic_DNA"/>
</dbReference>
<dbReference type="Proteomes" id="UP001200470">
    <property type="component" value="Unassembled WGS sequence"/>
</dbReference>
<gene>
    <name evidence="2" type="ORF">I6E12_06160</name>
</gene>